<dbReference type="Pfam" id="PF19658">
    <property type="entry name" value="DUF6161"/>
    <property type="match status" value="1"/>
</dbReference>
<feature type="transmembrane region" description="Helical" evidence="1">
    <location>
        <begin position="287"/>
        <end position="307"/>
    </location>
</feature>
<keyword evidence="4" id="KW-1185">Reference proteome</keyword>
<evidence type="ECO:0000259" key="2">
    <source>
        <dbReference type="Pfam" id="PF19658"/>
    </source>
</evidence>
<feature type="domain" description="DUF6161" evidence="2">
    <location>
        <begin position="199"/>
        <end position="399"/>
    </location>
</feature>
<dbReference type="Proteomes" id="UP001329151">
    <property type="component" value="Chromosome"/>
</dbReference>
<proteinExistence type="predicted"/>
<accession>A0AA86J9M3</accession>
<evidence type="ECO:0000256" key="1">
    <source>
        <dbReference type="SAM" id="Phobius"/>
    </source>
</evidence>
<dbReference type="AlphaFoldDB" id="A0AA86J9M3"/>
<protein>
    <recommendedName>
        <fullName evidence="2">DUF6161 domain-containing protein</fullName>
    </recommendedName>
</protein>
<sequence length="415" mass="46469">MTESTAFVEIKGYREALIRFSSLHEIKTHVEAELTFLAGLNLPPSPMYRGGQEPIGHVNQLLSNIQSYIAQALSQESANGFDAANPPEAWKRAIADTKNGLHSLYVKSKYPYKTDVRRAALVKLCQQSPNGQFKRGLLESLIYLDSNNGELGDASRFPDIQAGRLVGWMIEHGIIPEGKLALEKAKTLLTLTTYYDNARKELEDLIEKNSQHRSAENLAQAQFLEKTNKTVDTKIEEVGKKLNSFLEEQTKEIEQFKNAVQKELALQAPVKYWTDKKTRHENAQKTAYRWLCVLGVISAVGVALAGWKLVPFYGDIKNVNLLFSALVLVVITGMTWVVKTVMRVYLTNIHLMHDAEERLAMINSYLALMKTEHPLQGDSLAPVLTALFRPASDGIVKDEPLPLNLLELIRPGATK</sequence>
<organism evidence="3 4">
    <name type="scientific">Limnobacter thiooxidans</name>
    <dbReference type="NCBI Taxonomy" id="131080"/>
    <lineage>
        <taxon>Bacteria</taxon>
        <taxon>Pseudomonadati</taxon>
        <taxon>Pseudomonadota</taxon>
        <taxon>Betaproteobacteria</taxon>
        <taxon>Burkholderiales</taxon>
        <taxon>Burkholderiaceae</taxon>
        <taxon>Limnobacter</taxon>
    </lineage>
</organism>
<dbReference type="EMBL" id="AP028947">
    <property type="protein sequence ID" value="BET27270.1"/>
    <property type="molecule type" value="Genomic_DNA"/>
</dbReference>
<evidence type="ECO:0000313" key="4">
    <source>
        <dbReference type="Proteomes" id="UP001329151"/>
    </source>
</evidence>
<dbReference type="InterPro" id="IPR046159">
    <property type="entry name" value="DUF6161"/>
</dbReference>
<reference evidence="3 4" key="1">
    <citation type="submission" date="2023-10" db="EMBL/GenBank/DDBJ databases">
        <title>Complete Genome Sequence of Limnobacter thiooxidans CS-K2T, Isolated from freshwater lake sediments in Bavaria, Germany.</title>
        <authorList>
            <person name="Naruki M."/>
            <person name="Watanabe A."/>
            <person name="Warashina T."/>
            <person name="Morita T."/>
            <person name="Arakawa K."/>
        </authorList>
    </citation>
    <scope>NUCLEOTIDE SEQUENCE [LARGE SCALE GENOMIC DNA]</scope>
    <source>
        <strain evidence="3 4">CS-K2</strain>
    </source>
</reference>
<keyword evidence="1" id="KW-0472">Membrane</keyword>
<dbReference type="KEGG" id="lto:RGQ30_27710"/>
<gene>
    <name evidence="3" type="ORF">RGQ30_27710</name>
</gene>
<feature type="transmembrane region" description="Helical" evidence="1">
    <location>
        <begin position="319"/>
        <end position="338"/>
    </location>
</feature>
<dbReference type="RefSeq" id="WP_130557632.1">
    <property type="nucleotide sequence ID" value="NZ_AP028947.1"/>
</dbReference>
<keyword evidence="1" id="KW-0812">Transmembrane</keyword>
<evidence type="ECO:0000313" key="3">
    <source>
        <dbReference type="EMBL" id="BET27270.1"/>
    </source>
</evidence>
<name>A0AA86J9M3_9BURK</name>
<keyword evidence="1" id="KW-1133">Transmembrane helix</keyword>